<dbReference type="Proteomes" id="UP001430356">
    <property type="component" value="Unassembled WGS sequence"/>
</dbReference>
<dbReference type="AlphaFoldDB" id="A0AAW0ERX3"/>
<sequence length="853" mass="89335">MSRTSGVVHHPLVRVRGGATMLLTALVGSLPPLAQVALRRLLLVIPVLVLAKVQRTAVQALVRRVLLPLLTGAIPAAAGAAKPVQLRSSSTALLGTLSHAIVVYSLGEKLMKADERASSTFTAAAVASLSSDDELLRRLVGAVADETAAWLPSTLRGAVSSASPAAPRRRCAAFFATTTPVALSAYLHHIHGRSRASHITIYAPGILIAPWTTHLAPLLRDIAHRHGTAIVGYDVCADAERYEVDLKHIRRLLRQHPQPGAGDSRAGPSPGVLIIASMRGRRVGNVEAACVLAKVHGWEVVELCVPTLPLEAVHAVGPQPRPTWLRERPSPSTTAPVRPDLRLTSFDDAGMYGGAVVEVCSSDDALITRMRAECQPGRADAAAAGPVSAKSRVSPTSVAALRTARPALLAATVDAVASTNDLVAKVWVPWARRLCAAAWREADVLRQASVTTQEALAALRRFPVETLPQLPGYAHAELRRLRSICTGAAGRGVATTADVDDAQRISADTPVEQRTTYITSPMAPLATTVVPLPALSPQSHAAAAAGGDSGGGGTVTPARDAVAVATAPLVFEAALTNSAVEWRIRLRWSVLLLSPALAAAGQPHHLRKEPAASSSADVAYLSLWSFAVQLPPWVVVVSAADDGETARGERRSSCCVEACAAALLVRITHPASARAAAELLREEAQVEASAVRLRAWGALASSPAASAVDEYAFEDAVVFPSCPQAAALGEELLYLPLSPDLPVAARAAMLRVLWEKVPHSNTASRTCAPSTHVQTVLDSIYRAHLPRLQHQHGTAASATSRSGTDAVSEQEAQGVQRVLFDGGASSAAAASLSTRAAVKAFTQTVVPALVAHL</sequence>
<gene>
    <name evidence="2" type="ORF">NESM_000635600</name>
</gene>
<protein>
    <submittedName>
        <fullName evidence="2">Uncharacterized protein</fullName>
    </submittedName>
</protein>
<comment type="caution">
    <text evidence="2">The sequence shown here is derived from an EMBL/GenBank/DDBJ whole genome shotgun (WGS) entry which is preliminary data.</text>
</comment>
<keyword evidence="1" id="KW-0812">Transmembrane</keyword>
<proteinExistence type="predicted"/>
<keyword evidence="1" id="KW-1133">Transmembrane helix</keyword>
<dbReference type="EMBL" id="JAECZO010000089">
    <property type="protein sequence ID" value="KAK7196933.1"/>
    <property type="molecule type" value="Genomic_DNA"/>
</dbReference>
<accession>A0AAW0ERX3</accession>
<evidence type="ECO:0000313" key="2">
    <source>
        <dbReference type="EMBL" id="KAK7196933.1"/>
    </source>
</evidence>
<name>A0AAW0ERX3_9TRYP</name>
<evidence type="ECO:0000313" key="3">
    <source>
        <dbReference type="Proteomes" id="UP001430356"/>
    </source>
</evidence>
<organism evidence="2 3">
    <name type="scientific">Novymonas esmeraldas</name>
    <dbReference type="NCBI Taxonomy" id="1808958"/>
    <lineage>
        <taxon>Eukaryota</taxon>
        <taxon>Discoba</taxon>
        <taxon>Euglenozoa</taxon>
        <taxon>Kinetoplastea</taxon>
        <taxon>Metakinetoplastina</taxon>
        <taxon>Trypanosomatida</taxon>
        <taxon>Trypanosomatidae</taxon>
        <taxon>Novymonas</taxon>
    </lineage>
</organism>
<feature type="transmembrane region" description="Helical" evidence="1">
    <location>
        <begin position="12"/>
        <end position="30"/>
    </location>
</feature>
<evidence type="ECO:0000256" key="1">
    <source>
        <dbReference type="SAM" id="Phobius"/>
    </source>
</evidence>
<keyword evidence="3" id="KW-1185">Reference proteome</keyword>
<keyword evidence="1" id="KW-0472">Membrane</keyword>
<reference evidence="2 3" key="1">
    <citation type="journal article" date="2021" name="MBio">
        <title>A New Model Trypanosomatid, Novymonas esmeraldas: Genomic Perception of Its 'Candidatus Pandoraea novymonadis' Endosymbiont.</title>
        <authorList>
            <person name="Zakharova A."/>
            <person name="Saura A."/>
            <person name="Butenko A."/>
            <person name="Podesvova L."/>
            <person name="Warmusova S."/>
            <person name="Kostygov A.Y."/>
            <person name="Nenarokova A."/>
            <person name="Lukes J."/>
            <person name="Opperdoes F.R."/>
            <person name="Yurchenko V."/>
        </authorList>
    </citation>
    <scope>NUCLEOTIDE SEQUENCE [LARGE SCALE GENOMIC DNA]</scope>
    <source>
        <strain evidence="2 3">E262AT.01</strain>
    </source>
</reference>